<proteinExistence type="predicted"/>
<comment type="caution">
    <text evidence="4">The sequence shown here is derived from an EMBL/GenBank/DDBJ whole genome shotgun (WGS) entry which is preliminary data.</text>
</comment>
<dbReference type="GeneID" id="59342424"/>
<evidence type="ECO:0000256" key="1">
    <source>
        <dbReference type="ARBA" id="ARBA00022737"/>
    </source>
</evidence>
<feature type="repeat" description="Pumilio" evidence="2">
    <location>
        <begin position="260"/>
        <end position="295"/>
    </location>
</feature>
<reference evidence="4" key="1">
    <citation type="submission" date="2020-05" db="EMBL/GenBank/DDBJ databases">
        <title>Mycena genomes resolve the evolution of fungal bioluminescence.</title>
        <authorList>
            <person name="Tsai I.J."/>
        </authorList>
    </citation>
    <scope>NUCLEOTIDE SEQUENCE</scope>
    <source>
        <strain evidence="4">171206Taipei</strain>
    </source>
</reference>
<evidence type="ECO:0000313" key="5">
    <source>
        <dbReference type="Proteomes" id="UP000636479"/>
    </source>
</evidence>
<dbReference type="InterPro" id="IPR001313">
    <property type="entry name" value="Pumilio_RNA-bd_rpt"/>
</dbReference>
<evidence type="ECO:0000256" key="2">
    <source>
        <dbReference type="PROSITE-ProRule" id="PRU00317"/>
    </source>
</evidence>
<organism evidence="4 5">
    <name type="scientific">Mycena indigotica</name>
    <dbReference type="NCBI Taxonomy" id="2126181"/>
    <lineage>
        <taxon>Eukaryota</taxon>
        <taxon>Fungi</taxon>
        <taxon>Dikarya</taxon>
        <taxon>Basidiomycota</taxon>
        <taxon>Agaricomycotina</taxon>
        <taxon>Agaricomycetes</taxon>
        <taxon>Agaricomycetidae</taxon>
        <taxon>Agaricales</taxon>
        <taxon>Marasmiineae</taxon>
        <taxon>Mycenaceae</taxon>
        <taxon>Mycena</taxon>
    </lineage>
</organism>
<dbReference type="RefSeq" id="XP_037222793.1">
    <property type="nucleotide sequence ID" value="XM_037359908.1"/>
</dbReference>
<dbReference type="Proteomes" id="UP000636479">
    <property type="component" value="Unassembled WGS sequence"/>
</dbReference>
<protein>
    <submittedName>
        <fullName evidence="4">PUM-HD domain-containing protein</fullName>
    </submittedName>
</protein>
<feature type="repeat" description="Pumilio" evidence="2">
    <location>
        <begin position="223"/>
        <end position="259"/>
    </location>
</feature>
<dbReference type="PROSITE" id="PS50302">
    <property type="entry name" value="PUM"/>
    <property type="match status" value="6"/>
</dbReference>
<dbReference type="InterPro" id="IPR016024">
    <property type="entry name" value="ARM-type_fold"/>
</dbReference>
<dbReference type="PANTHER" id="PTHR12537:SF12">
    <property type="entry name" value="MATERNAL PROTEIN PUMILIO"/>
    <property type="match status" value="1"/>
</dbReference>
<name>A0A8H6T0B7_9AGAR</name>
<evidence type="ECO:0000259" key="3">
    <source>
        <dbReference type="PROSITE" id="PS50303"/>
    </source>
</evidence>
<keyword evidence="5" id="KW-1185">Reference proteome</keyword>
<dbReference type="InterPro" id="IPR033133">
    <property type="entry name" value="PUM-HD"/>
</dbReference>
<dbReference type="GO" id="GO:0003730">
    <property type="term" value="F:mRNA 3'-UTR binding"/>
    <property type="evidence" value="ECO:0007669"/>
    <property type="project" value="TreeGrafter"/>
</dbReference>
<accession>A0A8H6T0B7</accession>
<dbReference type="EMBL" id="JACAZF010000003">
    <property type="protein sequence ID" value="KAF7309343.1"/>
    <property type="molecule type" value="Genomic_DNA"/>
</dbReference>
<feature type="domain" description="PUM-HD" evidence="3">
    <location>
        <begin position="166"/>
        <end position="512"/>
    </location>
</feature>
<dbReference type="AlphaFoldDB" id="A0A8H6T0B7"/>
<evidence type="ECO:0000313" key="4">
    <source>
        <dbReference type="EMBL" id="KAF7309343.1"/>
    </source>
</evidence>
<feature type="repeat" description="Pumilio" evidence="2">
    <location>
        <begin position="445"/>
        <end position="484"/>
    </location>
</feature>
<dbReference type="Pfam" id="PF00806">
    <property type="entry name" value="PUF"/>
    <property type="match status" value="8"/>
</dbReference>
<feature type="repeat" description="Pumilio" evidence="2">
    <location>
        <begin position="331"/>
        <end position="366"/>
    </location>
</feature>
<dbReference type="PANTHER" id="PTHR12537">
    <property type="entry name" value="RNA BINDING PROTEIN PUMILIO-RELATED"/>
    <property type="match status" value="1"/>
</dbReference>
<dbReference type="InterPro" id="IPR011989">
    <property type="entry name" value="ARM-like"/>
</dbReference>
<dbReference type="InterPro" id="IPR033712">
    <property type="entry name" value="Pumilio_RNA-bd"/>
</dbReference>
<sequence length="538" mass="60411">MSLYTAVQPVFRLTQDNQSFLTTTYLRSSTIQPPHREILQVQTSTSLTSPLPQQPWHAEALPEPAYYAGIDLNGYQPPMSPYTAVQPARSSDLMPSVFFDYNLPPPFHYPASPMLYQPLSPTNPSLSPMGYPPQPDYGNQMLNMYGSRPGFSMMACGDRRFETQEAPSFKILHAFRLAKGKKWKLKNLKGHIVEFSTDQHGSRFIQTELNNATSEEIQIVFDEIVPDNTLHLIQDVFGNYVIQKLLEHGTQAHKDALVGAMEGHIIYLSSNVYGCYVVQKAFECVTPEQQAKFVQELEPHILRCVRDSNGNHVIQKVIERVSPDRLGCISTFVGHAHELASHPFGCRVLQQCLRHLPEPYTRPLLDELLKGHTANLMQDQFGNYVVQSILENGLPHDRSSIITQLRGCMLSMACQKFASNVCEKAMIFADSDGRKAIIEELMGPALRPNGPTPIGLLMKDQYGNYVLQRALAVAEGKQKEALTNAIHPQLATMRKHATAYSKHLTSSSILAHFLCIFMLIFPIVERELQKHAPKPDCA</sequence>
<dbReference type="Gene3D" id="1.25.10.10">
    <property type="entry name" value="Leucine-rich Repeat Variant"/>
    <property type="match status" value="1"/>
</dbReference>
<dbReference type="CDD" id="cd07920">
    <property type="entry name" value="Pumilio"/>
    <property type="match status" value="1"/>
</dbReference>
<feature type="repeat" description="Pumilio" evidence="2">
    <location>
        <begin position="187"/>
        <end position="222"/>
    </location>
</feature>
<dbReference type="GO" id="GO:0000288">
    <property type="term" value="P:nuclear-transcribed mRNA catabolic process, deadenylation-dependent decay"/>
    <property type="evidence" value="ECO:0007669"/>
    <property type="project" value="TreeGrafter"/>
</dbReference>
<dbReference type="PROSITE" id="PS50303">
    <property type="entry name" value="PUM_HD"/>
    <property type="match status" value="1"/>
</dbReference>
<gene>
    <name evidence="4" type="ORF">MIND_00304900</name>
</gene>
<feature type="repeat" description="Pumilio" evidence="2">
    <location>
        <begin position="367"/>
        <end position="403"/>
    </location>
</feature>
<dbReference type="OrthoDB" id="668540at2759"/>
<dbReference type="GO" id="GO:0005737">
    <property type="term" value="C:cytoplasm"/>
    <property type="evidence" value="ECO:0007669"/>
    <property type="project" value="TreeGrafter"/>
</dbReference>
<dbReference type="SMART" id="SM00025">
    <property type="entry name" value="Pumilio"/>
    <property type="match status" value="8"/>
</dbReference>
<keyword evidence="1" id="KW-0677">Repeat</keyword>
<dbReference type="SUPFAM" id="SSF48371">
    <property type="entry name" value="ARM repeat"/>
    <property type="match status" value="1"/>
</dbReference>